<gene>
    <name evidence="5" type="ORF">BGZ65_005088</name>
</gene>
<evidence type="ECO:0000256" key="2">
    <source>
        <dbReference type="ARBA" id="ARBA00023306"/>
    </source>
</evidence>
<dbReference type="InterPro" id="IPR046965">
    <property type="entry name" value="Cyclin_A/B-like"/>
</dbReference>
<sequence length="255" mass="29251">MEDGGRLYRFPVVSRTIGFQPIQEIQDDVNEPPELLGEYSEVIFDYMKKKEASGILWAISRGIDANIAVLSFTCVWVAAKKEERLTHISVYVLAFLLHELRVEVDVDIFAEYERRLLKTIGYKMGWPGPLSFLRRCSRADSVDERARLVAKYILEAITLDQRFLVYEPSKQAAAAMYLGRRIYGRHKWTDSMTQMSGYSISDLGPAITDMINFMNSKTARMSHAFDKYGSKEFLRTAIMTREWVAQASSQHITHG</sequence>
<feature type="domain" description="Cyclin C-terminal" evidence="4">
    <location>
        <begin position="127"/>
        <end position="242"/>
    </location>
</feature>
<dbReference type="PIRSF" id="PIRSF001771">
    <property type="entry name" value="Cyclin_A_B_D_E"/>
    <property type="match status" value="1"/>
</dbReference>
<name>A0A9P6SLC7_9FUNG</name>
<dbReference type="Proteomes" id="UP000749646">
    <property type="component" value="Unassembled WGS sequence"/>
</dbReference>
<dbReference type="GO" id="GO:0016538">
    <property type="term" value="F:cyclin-dependent protein serine/threonine kinase regulator activity"/>
    <property type="evidence" value="ECO:0007669"/>
    <property type="project" value="InterPro"/>
</dbReference>
<reference evidence="5" key="1">
    <citation type="journal article" date="2020" name="Fungal Divers.">
        <title>Resolving the Mortierellaceae phylogeny through synthesis of multi-gene phylogenetics and phylogenomics.</title>
        <authorList>
            <person name="Vandepol N."/>
            <person name="Liber J."/>
            <person name="Desiro A."/>
            <person name="Na H."/>
            <person name="Kennedy M."/>
            <person name="Barry K."/>
            <person name="Grigoriev I.V."/>
            <person name="Miller A.N."/>
            <person name="O'Donnell K."/>
            <person name="Stajich J.E."/>
            <person name="Bonito G."/>
        </authorList>
    </citation>
    <scope>NUCLEOTIDE SEQUENCE</scope>
    <source>
        <strain evidence="5">MES-2147</strain>
    </source>
</reference>
<dbReference type="EMBL" id="JAAAHW010003843">
    <property type="protein sequence ID" value="KAF9980452.1"/>
    <property type="molecule type" value="Genomic_DNA"/>
</dbReference>
<dbReference type="SUPFAM" id="SSF47954">
    <property type="entry name" value="Cyclin-like"/>
    <property type="match status" value="2"/>
</dbReference>
<dbReference type="GO" id="GO:0051301">
    <property type="term" value="P:cell division"/>
    <property type="evidence" value="ECO:0007669"/>
    <property type="project" value="UniProtKB-KW"/>
</dbReference>
<dbReference type="SMART" id="SM00385">
    <property type="entry name" value="CYCLIN"/>
    <property type="match status" value="1"/>
</dbReference>
<dbReference type="OrthoDB" id="5590282at2759"/>
<dbReference type="Gene3D" id="1.10.472.10">
    <property type="entry name" value="Cyclin-like"/>
    <property type="match status" value="1"/>
</dbReference>
<organism evidence="5 6">
    <name type="scientific">Modicella reniformis</name>
    <dbReference type="NCBI Taxonomy" id="1440133"/>
    <lineage>
        <taxon>Eukaryota</taxon>
        <taxon>Fungi</taxon>
        <taxon>Fungi incertae sedis</taxon>
        <taxon>Mucoromycota</taxon>
        <taxon>Mortierellomycotina</taxon>
        <taxon>Mortierellomycetes</taxon>
        <taxon>Mortierellales</taxon>
        <taxon>Mortierellaceae</taxon>
        <taxon>Modicella</taxon>
    </lineage>
</organism>
<dbReference type="Pfam" id="PF02984">
    <property type="entry name" value="Cyclin_C"/>
    <property type="match status" value="1"/>
</dbReference>
<keyword evidence="2" id="KW-0131">Cell cycle</keyword>
<dbReference type="AlphaFoldDB" id="A0A9P6SLC7"/>
<evidence type="ECO:0000313" key="6">
    <source>
        <dbReference type="Proteomes" id="UP000749646"/>
    </source>
</evidence>
<protein>
    <recommendedName>
        <fullName evidence="7">Cyclin N-terminal domain-containing protein</fullName>
    </recommendedName>
</protein>
<accession>A0A9P6SLC7</accession>
<dbReference type="SMART" id="SM01332">
    <property type="entry name" value="Cyclin_C"/>
    <property type="match status" value="1"/>
</dbReference>
<feature type="domain" description="Cyclin-like" evidence="3">
    <location>
        <begin position="131"/>
        <end position="212"/>
    </location>
</feature>
<dbReference type="InterPro" id="IPR036915">
    <property type="entry name" value="Cyclin-like_sf"/>
</dbReference>
<dbReference type="GO" id="GO:0044772">
    <property type="term" value="P:mitotic cell cycle phase transition"/>
    <property type="evidence" value="ECO:0007669"/>
    <property type="project" value="InterPro"/>
</dbReference>
<keyword evidence="6" id="KW-1185">Reference proteome</keyword>
<evidence type="ECO:0000259" key="4">
    <source>
        <dbReference type="SMART" id="SM01332"/>
    </source>
</evidence>
<keyword evidence="1" id="KW-0132">Cell division</keyword>
<evidence type="ECO:0000313" key="5">
    <source>
        <dbReference type="EMBL" id="KAF9980452.1"/>
    </source>
</evidence>
<evidence type="ECO:0000256" key="1">
    <source>
        <dbReference type="ARBA" id="ARBA00022618"/>
    </source>
</evidence>
<evidence type="ECO:0008006" key="7">
    <source>
        <dbReference type="Google" id="ProtNLM"/>
    </source>
</evidence>
<dbReference type="InterPro" id="IPR013763">
    <property type="entry name" value="Cyclin-like_dom"/>
</dbReference>
<dbReference type="InterPro" id="IPR004367">
    <property type="entry name" value="Cyclin_C-dom"/>
</dbReference>
<proteinExistence type="predicted"/>
<evidence type="ECO:0000259" key="3">
    <source>
        <dbReference type="SMART" id="SM00385"/>
    </source>
</evidence>
<comment type="caution">
    <text evidence="5">The sequence shown here is derived from an EMBL/GenBank/DDBJ whole genome shotgun (WGS) entry which is preliminary data.</text>
</comment>